<dbReference type="OMA" id="EAKFWVD"/>
<dbReference type="AlphaFoldDB" id="B9RD30"/>
<dbReference type="OrthoDB" id="1882251at2759"/>
<dbReference type="PANTHER" id="PTHR33527:SF45">
    <property type="entry name" value="RRM DOMAIN-CONTAINING PROTEIN"/>
    <property type="match status" value="1"/>
</dbReference>
<organism evidence="1 2">
    <name type="scientific">Ricinus communis</name>
    <name type="common">Castor bean</name>
    <dbReference type="NCBI Taxonomy" id="3988"/>
    <lineage>
        <taxon>Eukaryota</taxon>
        <taxon>Viridiplantae</taxon>
        <taxon>Streptophyta</taxon>
        <taxon>Embryophyta</taxon>
        <taxon>Tracheophyta</taxon>
        <taxon>Spermatophyta</taxon>
        <taxon>Magnoliopsida</taxon>
        <taxon>eudicotyledons</taxon>
        <taxon>Gunneridae</taxon>
        <taxon>Pentapetalae</taxon>
        <taxon>rosids</taxon>
        <taxon>fabids</taxon>
        <taxon>Malpighiales</taxon>
        <taxon>Euphorbiaceae</taxon>
        <taxon>Acalyphoideae</taxon>
        <taxon>Acalypheae</taxon>
        <taxon>Ricinus</taxon>
    </lineage>
</organism>
<evidence type="ECO:0000313" key="2">
    <source>
        <dbReference type="Proteomes" id="UP000008311"/>
    </source>
</evidence>
<dbReference type="Proteomes" id="UP000008311">
    <property type="component" value="Unassembled WGS sequence"/>
</dbReference>
<sequence length="276" mass="31269">MAAAEGARSLFCRMIDVGKGVVESMKLIAFWMWLETQGFQEIITKLFSCDNEFLALVSGEAEAVVSSLQSQHSSKTPISSVLMRVTATLAKRFLSPSVIFADKEKALKGIVDVFMQVCCVAFEDILKEKGIEVPKGVESLEKFWQVSSAEQTAAVTSIESKLNPFAEEWNPTVERVSEEDRCLFLTFSNGYPLTETQILKFFNEKYGPSCVERVYVHWPDPRSGRKEPPLFGKVVFKAFYIPVVILNGKKEAKFWVDKRPLWCKRFDPKKKIGKKN</sequence>
<reference evidence="2" key="1">
    <citation type="journal article" date="2010" name="Nat. Biotechnol.">
        <title>Draft genome sequence of the oilseed species Ricinus communis.</title>
        <authorList>
            <person name="Chan A.P."/>
            <person name="Crabtree J."/>
            <person name="Zhao Q."/>
            <person name="Lorenzi H."/>
            <person name="Orvis J."/>
            <person name="Puiu D."/>
            <person name="Melake-Berhan A."/>
            <person name="Jones K.M."/>
            <person name="Redman J."/>
            <person name="Chen G."/>
            <person name="Cahoon E.B."/>
            <person name="Gedil M."/>
            <person name="Stanke M."/>
            <person name="Haas B.J."/>
            <person name="Wortman J.R."/>
            <person name="Fraser-Liggett C.M."/>
            <person name="Ravel J."/>
            <person name="Rabinowicz P.D."/>
        </authorList>
    </citation>
    <scope>NUCLEOTIDE SEQUENCE [LARGE SCALE GENOMIC DNA]</scope>
    <source>
        <strain evidence="2">cv. Hale</strain>
    </source>
</reference>
<proteinExistence type="predicted"/>
<name>B9RD30_RICCO</name>
<gene>
    <name evidence="1" type="ORF">RCOM_1609130</name>
</gene>
<dbReference type="PANTHER" id="PTHR33527">
    <property type="entry name" value="OS07G0274300 PROTEIN"/>
    <property type="match status" value="1"/>
</dbReference>
<dbReference type="KEGG" id="rcu:8265814"/>
<keyword evidence="2" id="KW-1185">Reference proteome</keyword>
<evidence type="ECO:0000313" key="1">
    <source>
        <dbReference type="EMBL" id="EEF50288.1"/>
    </source>
</evidence>
<dbReference type="EMBL" id="EQ973775">
    <property type="protein sequence ID" value="EEF50288.1"/>
    <property type="molecule type" value="Genomic_DNA"/>
</dbReference>
<protein>
    <submittedName>
        <fullName evidence="1">Uncharacterized protein</fullName>
    </submittedName>
</protein>
<dbReference type="STRING" id="3988.B9RD30"/>
<dbReference type="InParanoid" id="B9RD30"/>
<accession>B9RD30</accession>
<dbReference type="eggNOG" id="ENOG502SQV9">
    <property type="taxonomic scope" value="Eukaryota"/>
</dbReference>